<evidence type="ECO:0000259" key="6">
    <source>
        <dbReference type="PROSITE" id="PS51085"/>
    </source>
</evidence>
<proteinExistence type="predicted"/>
<evidence type="ECO:0000256" key="1">
    <source>
        <dbReference type="ARBA" id="ARBA00022714"/>
    </source>
</evidence>
<dbReference type="PROSITE" id="PS00197">
    <property type="entry name" value="2FE2S_FER_1"/>
    <property type="match status" value="1"/>
</dbReference>
<dbReference type="InterPro" id="IPR036884">
    <property type="entry name" value="2Fe-2S-bd_dom_sf"/>
</dbReference>
<accession>A0A844CH48</accession>
<dbReference type="InterPro" id="IPR012675">
    <property type="entry name" value="Beta-grasp_dom_sf"/>
</dbReference>
<dbReference type="Gene3D" id="1.10.150.120">
    <property type="entry name" value="[2Fe-2S]-binding domain"/>
    <property type="match status" value="1"/>
</dbReference>
<protein>
    <submittedName>
        <fullName evidence="7">(2Fe-2S)-binding protein</fullName>
    </submittedName>
</protein>
<keyword evidence="2" id="KW-0479">Metal-binding</keyword>
<dbReference type="RefSeq" id="WP_154148279.1">
    <property type="nucleotide sequence ID" value="NZ_SZWE01000001.1"/>
</dbReference>
<organism evidence="7 8">
    <name type="scientific">Roseovarius bejariae</name>
    <dbReference type="NCBI Taxonomy" id="2576383"/>
    <lineage>
        <taxon>Bacteria</taxon>
        <taxon>Pseudomonadati</taxon>
        <taxon>Pseudomonadota</taxon>
        <taxon>Alphaproteobacteria</taxon>
        <taxon>Rhodobacterales</taxon>
        <taxon>Roseobacteraceae</taxon>
        <taxon>Roseovarius</taxon>
    </lineage>
</organism>
<reference evidence="7 8" key="1">
    <citation type="submission" date="2019-05" db="EMBL/GenBank/DDBJ databases">
        <title>Roseovarius bejariae sp. nov., a moderately halophylic bacterium isolated from a saline soil in Rambla Salada (Murcia).</title>
        <authorList>
            <person name="Castro D.J."/>
            <person name="Gomez-Altuve A."/>
            <person name="Reina J.C."/>
            <person name="Rodriguez M."/>
            <person name="Sampedro I."/>
            <person name="Llamas I."/>
            <person name="Martinez-Checa F."/>
        </authorList>
    </citation>
    <scope>NUCLEOTIDE SEQUENCE [LARGE SCALE GENOMIC DNA]</scope>
    <source>
        <strain evidence="7 8">A21</strain>
    </source>
</reference>
<keyword evidence="1" id="KW-0001">2Fe-2S</keyword>
<feature type="domain" description="2Fe-2S ferredoxin-type" evidence="6">
    <location>
        <begin position="1"/>
        <end position="74"/>
    </location>
</feature>
<evidence type="ECO:0000313" key="8">
    <source>
        <dbReference type="Proteomes" id="UP000564704"/>
    </source>
</evidence>
<dbReference type="InterPro" id="IPR036010">
    <property type="entry name" value="2Fe-2S_ferredoxin-like_sf"/>
</dbReference>
<dbReference type="AlphaFoldDB" id="A0A844CH48"/>
<evidence type="ECO:0000256" key="2">
    <source>
        <dbReference type="ARBA" id="ARBA00022723"/>
    </source>
</evidence>
<dbReference type="PANTHER" id="PTHR44379">
    <property type="entry name" value="OXIDOREDUCTASE WITH IRON-SULFUR SUBUNIT"/>
    <property type="match status" value="1"/>
</dbReference>
<dbReference type="GO" id="GO:0051537">
    <property type="term" value="F:2 iron, 2 sulfur cluster binding"/>
    <property type="evidence" value="ECO:0007669"/>
    <property type="project" value="UniProtKB-KW"/>
</dbReference>
<dbReference type="SUPFAM" id="SSF47741">
    <property type="entry name" value="CO dehydrogenase ISP C-domain like"/>
    <property type="match status" value="1"/>
</dbReference>
<dbReference type="OrthoDB" id="9792018at2"/>
<dbReference type="CDD" id="cd00207">
    <property type="entry name" value="fer2"/>
    <property type="match status" value="1"/>
</dbReference>
<evidence type="ECO:0000256" key="3">
    <source>
        <dbReference type="ARBA" id="ARBA00023002"/>
    </source>
</evidence>
<dbReference type="SUPFAM" id="SSF54292">
    <property type="entry name" value="2Fe-2S ferredoxin-like"/>
    <property type="match status" value="1"/>
</dbReference>
<dbReference type="InterPro" id="IPR006058">
    <property type="entry name" value="2Fe2S_fd_BS"/>
</dbReference>
<dbReference type="EMBL" id="SZWE01000001">
    <property type="protein sequence ID" value="MRU13957.1"/>
    <property type="molecule type" value="Genomic_DNA"/>
</dbReference>
<name>A0A844CH48_9RHOB</name>
<dbReference type="Gene3D" id="3.10.20.30">
    <property type="match status" value="1"/>
</dbReference>
<dbReference type="GO" id="GO:0046872">
    <property type="term" value="F:metal ion binding"/>
    <property type="evidence" value="ECO:0007669"/>
    <property type="project" value="UniProtKB-KW"/>
</dbReference>
<evidence type="ECO:0000313" key="7">
    <source>
        <dbReference type="EMBL" id="MRU13957.1"/>
    </source>
</evidence>
<keyword evidence="5" id="KW-0411">Iron-sulfur</keyword>
<dbReference type="PANTHER" id="PTHR44379:SF2">
    <property type="entry name" value="BLR6218 PROTEIN"/>
    <property type="match status" value="1"/>
</dbReference>
<dbReference type="InterPro" id="IPR051452">
    <property type="entry name" value="Diverse_Oxidoreductases"/>
</dbReference>
<keyword evidence="3" id="KW-0560">Oxidoreductase</keyword>
<comment type="caution">
    <text evidence="7">The sequence shown here is derived from an EMBL/GenBank/DDBJ whole genome shotgun (WGS) entry which is preliminary data.</text>
</comment>
<dbReference type="GO" id="GO:0016491">
    <property type="term" value="F:oxidoreductase activity"/>
    <property type="evidence" value="ECO:0007669"/>
    <property type="project" value="UniProtKB-KW"/>
</dbReference>
<dbReference type="Proteomes" id="UP000564704">
    <property type="component" value="Unassembled WGS sequence"/>
</dbReference>
<dbReference type="Pfam" id="PF00111">
    <property type="entry name" value="Fer2"/>
    <property type="match status" value="1"/>
</dbReference>
<dbReference type="PROSITE" id="PS51085">
    <property type="entry name" value="2FE2S_FER_2"/>
    <property type="match status" value="1"/>
</dbReference>
<evidence type="ECO:0000256" key="5">
    <source>
        <dbReference type="ARBA" id="ARBA00023014"/>
    </source>
</evidence>
<gene>
    <name evidence="7" type="ORF">FDP25_00770</name>
</gene>
<keyword evidence="8" id="KW-1185">Reference proteome</keyword>
<dbReference type="InterPro" id="IPR001041">
    <property type="entry name" value="2Fe-2S_ferredoxin-type"/>
</dbReference>
<dbReference type="FunFam" id="1.10.150.120:FF:000003">
    <property type="entry name" value="Carbon monoxide dehydrogenase, small subunit"/>
    <property type="match status" value="1"/>
</dbReference>
<sequence>MQLTIDGTTHDLEVEPEMPLLWVLRDELGFKGVKYGCGIAQCGACTVQIDGQAVRSCQVRAGDVWGPVTTVHGLGTPKALHAVQAAWVEHQVAQCGYCQSGQITAAAALLSEVSQPSDEDIDNAMSGNLCRCGTYPRIRAAVKTAAQKMQEG</sequence>
<keyword evidence="4" id="KW-0408">Iron</keyword>
<dbReference type="Pfam" id="PF01799">
    <property type="entry name" value="Fer2_2"/>
    <property type="match status" value="1"/>
</dbReference>
<evidence type="ECO:0000256" key="4">
    <source>
        <dbReference type="ARBA" id="ARBA00023004"/>
    </source>
</evidence>
<dbReference type="InterPro" id="IPR002888">
    <property type="entry name" value="2Fe-2S-bd"/>
</dbReference>